<name>A0ABR8FAW8_9NOST</name>
<accession>A0ABR8FAW8</accession>
<protein>
    <submittedName>
        <fullName evidence="1">Uncharacterized protein</fullName>
    </submittedName>
</protein>
<evidence type="ECO:0000313" key="2">
    <source>
        <dbReference type="Proteomes" id="UP000640531"/>
    </source>
</evidence>
<sequence>MNKNNTNQSAVGNNEVGGNLVIKGHLKQDSRDYSINMKLVEKNSYVFATLYPEETYPHDDEKHFGLRKIERVAVDAYNWFTAHIDIIFNNSYPNGELNTWNFEYVEELSYKIYNADYITDFGIDFSIDFLPDNLPDNSHKIGIYNPHTGKYHWRIRLFLEENGNVRHIESIKNTCPVSPGDKTPNFLEVLLQLGDSFLEETFQVIELGCEEIAESLEKNTEAIVSFIDSVFNDDW</sequence>
<reference evidence="1 2" key="1">
    <citation type="journal article" date="2020" name="ISME J.">
        <title>Comparative genomics reveals insights into cyanobacterial evolution and habitat adaptation.</title>
        <authorList>
            <person name="Chen M.Y."/>
            <person name="Teng W.K."/>
            <person name="Zhao L."/>
            <person name="Hu C.X."/>
            <person name="Zhou Y.K."/>
            <person name="Han B.P."/>
            <person name="Song L.R."/>
            <person name="Shu W.S."/>
        </authorList>
    </citation>
    <scope>NUCLEOTIDE SEQUENCE [LARGE SCALE GENOMIC DNA]</scope>
    <source>
        <strain evidence="1 2">FACHB-196</strain>
    </source>
</reference>
<organism evidence="1 2">
    <name type="scientific">Anabaena lutea FACHB-196</name>
    <dbReference type="NCBI Taxonomy" id="2692881"/>
    <lineage>
        <taxon>Bacteria</taxon>
        <taxon>Bacillati</taxon>
        <taxon>Cyanobacteriota</taxon>
        <taxon>Cyanophyceae</taxon>
        <taxon>Nostocales</taxon>
        <taxon>Nostocaceae</taxon>
        <taxon>Anabaena</taxon>
    </lineage>
</organism>
<dbReference type="Proteomes" id="UP000640531">
    <property type="component" value="Unassembled WGS sequence"/>
</dbReference>
<proteinExistence type="predicted"/>
<keyword evidence="2" id="KW-1185">Reference proteome</keyword>
<evidence type="ECO:0000313" key="1">
    <source>
        <dbReference type="EMBL" id="MBD2566736.1"/>
    </source>
</evidence>
<dbReference type="EMBL" id="JACJST010000002">
    <property type="protein sequence ID" value="MBD2566736.1"/>
    <property type="molecule type" value="Genomic_DNA"/>
</dbReference>
<dbReference type="RefSeq" id="WP_190711562.1">
    <property type="nucleotide sequence ID" value="NZ_JACJST010000002.1"/>
</dbReference>
<gene>
    <name evidence="1" type="ORF">H6G59_02260</name>
</gene>
<comment type="caution">
    <text evidence="1">The sequence shown here is derived from an EMBL/GenBank/DDBJ whole genome shotgun (WGS) entry which is preliminary data.</text>
</comment>